<dbReference type="GO" id="GO:0045892">
    <property type="term" value="P:negative regulation of DNA-templated transcription"/>
    <property type="evidence" value="ECO:0007669"/>
    <property type="project" value="TreeGrafter"/>
</dbReference>
<organism evidence="9 10">
    <name type="scientific">Rhodococcus xishaensis</name>
    <dbReference type="NCBI Taxonomy" id="2487364"/>
    <lineage>
        <taxon>Bacteria</taxon>
        <taxon>Bacillati</taxon>
        <taxon>Actinomycetota</taxon>
        <taxon>Actinomycetes</taxon>
        <taxon>Mycobacteriales</taxon>
        <taxon>Nocardiaceae</taxon>
        <taxon>Rhodococcus</taxon>
    </lineage>
</organism>
<name>A0A3S3ZPD2_9NOCA</name>
<dbReference type="InterPro" id="IPR036390">
    <property type="entry name" value="WH_DNA-bd_sf"/>
</dbReference>
<dbReference type="PANTHER" id="PTHR30136:SF34">
    <property type="entry name" value="TRANSCRIPTIONAL REGULATOR"/>
    <property type="match status" value="1"/>
</dbReference>
<dbReference type="PANTHER" id="PTHR30136">
    <property type="entry name" value="HELIX-TURN-HELIX TRANSCRIPTIONAL REGULATOR, ICLR FAMILY"/>
    <property type="match status" value="1"/>
</dbReference>
<keyword evidence="4" id="KW-0804">Transcription</keyword>
<evidence type="ECO:0000256" key="5">
    <source>
        <dbReference type="ARBA" id="ARBA00058938"/>
    </source>
</evidence>
<evidence type="ECO:0000256" key="4">
    <source>
        <dbReference type="ARBA" id="ARBA00023163"/>
    </source>
</evidence>
<evidence type="ECO:0000259" key="8">
    <source>
        <dbReference type="PROSITE" id="PS51078"/>
    </source>
</evidence>
<dbReference type="PROSITE" id="PS51077">
    <property type="entry name" value="HTH_ICLR"/>
    <property type="match status" value="1"/>
</dbReference>
<evidence type="ECO:0000256" key="1">
    <source>
        <dbReference type="ARBA" id="ARBA00022798"/>
    </source>
</evidence>
<dbReference type="InterPro" id="IPR014757">
    <property type="entry name" value="Tscrpt_reg_IclR_C"/>
</dbReference>
<keyword evidence="2" id="KW-0805">Transcription regulation</keyword>
<keyword evidence="10" id="KW-1185">Reference proteome</keyword>
<evidence type="ECO:0000256" key="6">
    <source>
        <dbReference type="ARBA" id="ARBA00070406"/>
    </source>
</evidence>
<dbReference type="Gene3D" id="3.30.450.40">
    <property type="match status" value="1"/>
</dbReference>
<dbReference type="GO" id="GO:0045893">
    <property type="term" value="P:positive regulation of DNA-templated transcription"/>
    <property type="evidence" value="ECO:0007669"/>
    <property type="project" value="InterPro"/>
</dbReference>
<sequence length="282" mass="29919">MSTTSASGTDTRTTTSGASTDYVQSLARGLSVIRAFDAENPRRTLSDVARATDLTRATARRFLLTLVELGYVRTDGSTFWLTPRVLELGYSYLSSLTLPEIARPHLEALSALVHESTSVSVLDDGDIVYVARVPVSRIMTVSITIGTRFPAFATSMGRVLLAGLSPADLDTYLDGVELSPLTGHTIATPGALRTELDKVRAQGFCVVDQELEEGLRSLAAPIKDQLGAVVAAVNISTQAARYTSEAVYETLVPAAVAAAAAISADVARIQTKAPPQQGKRHA</sequence>
<accession>A0A3S3ZPD2</accession>
<dbReference type="InterPro" id="IPR012794">
    <property type="entry name" value="PcaR_PcaU"/>
</dbReference>
<dbReference type="InterPro" id="IPR029016">
    <property type="entry name" value="GAF-like_dom_sf"/>
</dbReference>
<dbReference type="EMBL" id="RKLO01000001">
    <property type="protein sequence ID" value="RVW05240.1"/>
    <property type="molecule type" value="Genomic_DNA"/>
</dbReference>
<keyword evidence="3" id="KW-0238">DNA-binding</keyword>
<comment type="function">
    <text evidence="5">May be an activator protein for the gylABX operon.</text>
</comment>
<dbReference type="AlphaFoldDB" id="A0A3S3ZPD2"/>
<dbReference type="SMART" id="SM00346">
    <property type="entry name" value="HTH_ICLR"/>
    <property type="match status" value="1"/>
</dbReference>
<dbReference type="GO" id="GO:0003677">
    <property type="term" value="F:DNA binding"/>
    <property type="evidence" value="ECO:0007669"/>
    <property type="project" value="UniProtKB-KW"/>
</dbReference>
<dbReference type="Proteomes" id="UP000283479">
    <property type="component" value="Unassembled WGS sequence"/>
</dbReference>
<feature type="domain" description="HTH iclR-type" evidence="7">
    <location>
        <begin position="23"/>
        <end position="83"/>
    </location>
</feature>
<comment type="caution">
    <text evidence="9">The sequence shown here is derived from an EMBL/GenBank/DDBJ whole genome shotgun (WGS) entry which is preliminary data.</text>
</comment>
<dbReference type="NCBIfam" id="TIGR02431">
    <property type="entry name" value="pcaR_pcaU"/>
    <property type="match status" value="1"/>
</dbReference>
<evidence type="ECO:0000256" key="2">
    <source>
        <dbReference type="ARBA" id="ARBA00023015"/>
    </source>
</evidence>
<dbReference type="PROSITE" id="PS51078">
    <property type="entry name" value="ICLR_ED"/>
    <property type="match status" value="1"/>
</dbReference>
<dbReference type="GO" id="GO:0006071">
    <property type="term" value="P:glycerol metabolic process"/>
    <property type="evidence" value="ECO:0007669"/>
    <property type="project" value="UniProtKB-KW"/>
</dbReference>
<dbReference type="FunFam" id="1.10.10.10:FF:000056">
    <property type="entry name" value="IclR family transcriptional regulator"/>
    <property type="match status" value="1"/>
</dbReference>
<dbReference type="InterPro" id="IPR050707">
    <property type="entry name" value="HTH_MetabolicPath_Reg"/>
</dbReference>
<dbReference type="RefSeq" id="WP_127951329.1">
    <property type="nucleotide sequence ID" value="NZ_RKLO01000001.1"/>
</dbReference>
<dbReference type="SUPFAM" id="SSF46785">
    <property type="entry name" value="Winged helix' DNA-binding domain"/>
    <property type="match status" value="1"/>
</dbReference>
<evidence type="ECO:0000256" key="3">
    <source>
        <dbReference type="ARBA" id="ARBA00023125"/>
    </source>
</evidence>
<dbReference type="Pfam" id="PF09339">
    <property type="entry name" value="HTH_IclR"/>
    <property type="match status" value="1"/>
</dbReference>
<dbReference type="InterPro" id="IPR036388">
    <property type="entry name" value="WH-like_DNA-bd_sf"/>
</dbReference>
<evidence type="ECO:0000313" key="10">
    <source>
        <dbReference type="Proteomes" id="UP000283479"/>
    </source>
</evidence>
<gene>
    <name evidence="9" type="ORF">EGT50_01010</name>
</gene>
<reference evidence="9 10" key="1">
    <citation type="submission" date="2018-11" db="EMBL/GenBank/DDBJ databases">
        <title>Rhodococcus spongicola sp. nov. and Rhodococcus xishaensis sp. nov. from marine sponges.</title>
        <authorList>
            <person name="Li L."/>
            <person name="Lin H.W."/>
        </authorList>
    </citation>
    <scope>NUCLEOTIDE SEQUENCE [LARGE SCALE GENOMIC DNA]</scope>
    <source>
        <strain evidence="9 10">LHW51113</strain>
    </source>
</reference>
<dbReference type="SUPFAM" id="SSF55781">
    <property type="entry name" value="GAF domain-like"/>
    <property type="match status" value="1"/>
</dbReference>
<evidence type="ECO:0000259" key="7">
    <source>
        <dbReference type="PROSITE" id="PS51077"/>
    </source>
</evidence>
<dbReference type="Pfam" id="PF01614">
    <property type="entry name" value="IclR_C"/>
    <property type="match status" value="1"/>
</dbReference>
<keyword evidence="1" id="KW-0319">Glycerol metabolism</keyword>
<dbReference type="GO" id="GO:0003700">
    <property type="term" value="F:DNA-binding transcription factor activity"/>
    <property type="evidence" value="ECO:0007669"/>
    <property type="project" value="TreeGrafter"/>
</dbReference>
<dbReference type="Gene3D" id="1.10.10.10">
    <property type="entry name" value="Winged helix-like DNA-binding domain superfamily/Winged helix DNA-binding domain"/>
    <property type="match status" value="1"/>
</dbReference>
<dbReference type="GO" id="GO:0046278">
    <property type="term" value="P:3,4-dihydroxybenzoate metabolic process"/>
    <property type="evidence" value="ECO:0007669"/>
    <property type="project" value="InterPro"/>
</dbReference>
<evidence type="ECO:0000313" key="9">
    <source>
        <dbReference type="EMBL" id="RVW05240.1"/>
    </source>
</evidence>
<dbReference type="OrthoDB" id="60629at2"/>
<feature type="domain" description="IclR-ED" evidence="8">
    <location>
        <begin position="84"/>
        <end position="268"/>
    </location>
</feature>
<protein>
    <recommendedName>
        <fullName evidence="6">Glycerol operon regulatory protein</fullName>
    </recommendedName>
</protein>
<proteinExistence type="predicted"/>
<dbReference type="InterPro" id="IPR005471">
    <property type="entry name" value="Tscrpt_reg_IclR_N"/>
</dbReference>